<dbReference type="AlphaFoldDB" id="A0A4Y3WKT2"/>
<keyword evidence="7" id="KW-0460">Magnesium</keyword>
<dbReference type="Gene3D" id="3.90.105.10">
    <property type="entry name" value="Molybdopterin biosynthesis moea protein, domain 2"/>
    <property type="match status" value="1"/>
</dbReference>
<keyword evidence="5 7" id="KW-0501">Molybdenum cofactor biosynthesis</keyword>
<protein>
    <recommendedName>
        <fullName evidence="7">Molybdopterin molybdenumtransferase</fullName>
        <ecNumber evidence="7">2.10.1.1</ecNumber>
    </recommendedName>
</protein>
<gene>
    <name evidence="9" type="ORF">PHY01_17850</name>
</gene>
<dbReference type="PANTHER" id="PTHR10192">
    <property type="entry name" value="MOLYBDOPTERIN BIOSYNTHESIS PROTEIN"/>
    <property type="match status" value="1"/>
</dbReference>
<dbReference type="SUPFAM" id="SSF53218">
    <property type="entry name" value="Molybdenum cofactor biosynthesis proteins"/>
    <property type="match status" value="1"/>
</dbReference>
<comment type="caution">
    <text evidence="9">The sequence shown here is derived from an EMBL/GenBank/DDBJ whole genome shotgun (WGS) entry which is preliminary data.</text>
</comment>
<dbReference type="SUPFAM" id="SSF63882">
    <property type="entry name" value="MoeA N-terminal region -like"/>
    <property type="match status" value="1"/>
</dbReference>
<dbReference type="OrthoDB" id="3196725at2"/>
<evidence type="ECO:0000256" key="2">
    <source>
        <dbReference type="ARBA" id="ARBA00005046"/>
    </source>
</evidence>
<dbReference type="Gene3D" id="3.40.980.10">
    <property type="entry name" value="MoaB/Mog-like domain"/>
    <property type="match status" value="1"/>
</dbReference>
<comment type="cofactor">
    <cofactor evidence="7">
        <name>Mg(2+)</name>
        <dbReference type="ChEBI" id="CHEBI:18420"/>
    </cofactor>
</comment>
<comment type="pathway">
    <text evidence="2 7">Cofactor biosynthesis; molybdopterin biosynthesis.</text>
</comment>
<dbReference type="UniPathway" id="UPA00344"/>
<reference evidence="9 10" key="1">
    <citation type="submission" date="2019-06" db="EMBL/GenBank/DDBJ databases">
        <title>Whole genome shotgun sequence of Pseudonocardia hydrocarbonoxydans NBRC 14498.</title>
        <authorList>
            <person name="Hosoyama A."/>
            <person name="Uohara A."/>
            <person name="Ohji S."/>
            <person name="Ichikawa N."/>
        </authorList>
    </citation>
    <scope>NUCLEOTIDE SEQUENCE [LARGE SCALE GENOMIC DNA]</scope>
    <source>
        <strain evidence="9 10">NBRC 14498</strain>
    </source>
</reference>
<dbReference type="CDD" id="cd00887">
    <property type="entry name" value="MoeA"/>
    <property type="match status" value="1"/>
</dbReference>
<sequence>MGGHAPFSVGAATALWRAALTVDVLGAETVPLPDAAGRVLAAPVRARVSVPAVPSAAMDGIAVLAGPSTVLAAGAYDVVDTGDPLPAGRDAVVMREHLRHRPDGSVRLRDPARPGQHVRPVGESVRCGEELVAAGRVLRPADLAVAAAGGHRTLDVRRRPRVAIVPTGDEVRPLGTDLAPGELLDTNSLFLGATLRGLGATVHVTPIRPDDPAVIAATVRAAAVDADLVLVLAGSSAGRDDHTASVLRGLGTVVVQGVAVRPGHPVLLGALSGPPPVPVVGVPGYPVSAAVALELFVVPLLADLQGRATVPPLSVQARLTEAVSGRAGVEEYLLVTLPGDGTARPLPRGAGAHAALARADGVLRLGPSSGGHAAGETVPVLLVDAPGWGGPGVAAERRAAG</sequence>
<keyword evidence="10" id="KW-1185">Reference proteome</keyword>
<comment type="similarity">
    <text evidence="3 7">Belongs to the MoeA family.</text>
</comment>
<dbReference type="InterPro" id="IPR005110">
    <property type="entry name" value="MoeA_linker/N"/>
</dbReference>
<dbReference type="InterPro" id="IPR036688">
    <property type="entry name" value="MoeA_C_domain_IV_sf"/>
</dbReference>
<feature type="domain" description="MoaB/Mog" evidence="8">
    <location>
        <begin position="163"/>
        <end position="303"/>
    </location>
</feature>
<dbReference type="GO" id="GO:0061599">
    <property type="term" value="F:molybdopterin molybdotransferase activity"/>
    <property type="evidence" value="ECO:0007669"/>
    <property type="project" value="UniProtKB-UniRule"/>
</dbReference>
<dbReference type="EC" id="2.10.1.1" evidence="7"/>
<dbReference type="GO" id="GO:0046872">
    <property type="term" value="F:metal ion binding"/>
    <property type="evidence" value="ECO:0007669"/>
    <property type="project" value="UniProtKB-UniRule"/>
</dbReference>
<organism evidence="9 10">
    <name type="scientific">Pseudonocardia hydrocarbonoxydans</name>
    <dbReference type="NCBI Taxonomy" id="76726"/>
    <lineage>
        <taxon>Bacteria</taxon>
        <taxon>Bacillati</taxon>
        <taxon>Actinomycetota</taxon>
        <taxon>Actinomycetes</taxon>
        <taxon>Pseudonocardiales</taxon>
        <taxon>Pseudonocardiaceae</taxon>
        <taxon>Pseudonocardia</taxon>
    </lineage>
</organism>
<dbReference type="EMBL" id="BJNG01000015">
    <property type="protein sequence ID" value="GEC19502.1"/>
    <property type="molecule type" value="Genomic_DNA"/>
</dbReference>
<dbReference type="Pfam" id="PF03453">
    <property type="entry name" value="MoeA_N"/>
    <property type="match status" value="1"/>
</dbReference>
<accession>A0A4Y3WKT2</accession>
<dbReference type="GO" id="GO:0005829">
    <property type="term" value="C:cytosol"/>
    <property type="evidence" value="ECO:0007669"/>
    <property type="project" value="TreeGrafter"/>
</dbReference>
<dbReference type="GO" id="GO:0006777">
    <property type="term" value="P:Mo-molybdopterin cofactor biosynthetic process"/>
    <property type="evidence" value="ECO:0007669"/>
    <property type="project" value="UniProtKB-UniRule"/>
</dbReference>
<dbReference type="Gene3D" id="2.40.340.10">
    <property type="entry name" value="MoeA, C-terminal, domain IV"/>
    <property type="match status" value="1"/>
</dbReference>
<evidence type="ECO:0000256" key="3">
    <source>
        <dbReference type="ARBA" id="ARBA00010763"/>
    </source>
</evidence>
<evidence type="ECO:0000256" key="6">
    <source>
        <dbReference type="ARBA" id="ARBA00047317"/>
    </source>
</evidence>
<keyword evidence="7" id="KW-0479">Metal-binding</keyword>
<evidence type="ECO:0000313" key="10">
    <source>
        <dbReference type="Proteomes" id="UP000320338"/>
    </source>
</evidence>
<dbReference type="RefSeq" id="WP_141278066.1">
    <property type="nucleotide sequence ID" value="NZ_BAAARZ010000016.1"/>
</dbReference>
<evidence type="ECO:0000256" key="5">
    <source>
        <dbReference type="ARBA" id="ARBA00023150"/>
    </source>
</evidence>
<dbReference type="InterPro" id="IPR036135">
    <property type="entry name" value="MoeA_linker/N_sf"/>
</dbReference>
<name>A0A4Y3WKT2_9PSEU</name>
<dbReference type="SUPFAM" id="SSF63867">
    <property type="entry name" value="MoeA C-terminal domain-like"/>
    <property type="match status" value="1"/>
</dbReference>
<dbReference type="InterPro" id="IPR005111">
    <property type="entry name" value="MoeA_C_domain_IV"/>
</dbReference>
<dbReference type="InterPro" id="IPR038987">
    <property type="entry name" value="MoeA-like"/>
</dbReference>
<dbReference type="Pfam" id="PF03454">
    <property type="entry name" value="MoeA_C"/>
    <property type="match status" value="1"/>
</dbReference>
<dbReference type="SMART" id="SM00852">
    <property type="entry name" value="MoCF_biosynth"/>
    <property type="match status" value="1"/>
</dbReference>
<dbReference type="PANTHER" id="PTHR10192:SF16">
    <property type="entry name" value="MOLYBDOPTERIN MOLYBDENUMTRANSFERASE"/>
    <property type="match status" value="1"/>
</dbReference>
<evidence type="ECO:0000313" key="9">
    <source>
        <dbReference type="EMBL" id="GEC19502.1"/>
    </source>
</evidence>
<comment type="catalytic activity">
    <reaction evidence="6">
        <text>adenylyl-molybdopterin + molybdate = Mo-molybdopterin + AMP + H(+)</text>
        <dbReference type="Rhea" id="RHEA:35047"/>
        <dbReference type="ChEBI" id="CHEBI:15378"/>
        <dbReference type="ChEBI" id="CHEBI:36264"/>
        <dbReference type="ChEBI" id="CHEBI:62727"/>
        <dbReference type="ChEBI" id="CHEBI:71302"/>
        <dbReference type="ChEBI" id="CHEBI:456215"/>
        <dbReference type="EC" id="2.10.1.1"/>
    </reaction>
</comment>
<dbReference type="Gene3D" id="2.170.190.11">
    <property type="entry name" value="Molybdopterin biosynthesis moea protein, domain 3"/>
    <property type="match status" value="1"/>
</dbReference>
<dbReference type="Proteomes" id="UP000320338">
    <property type="component" value="Unassembled WGS sequence"/>
</dbReference>
<evidence type="ECO:0000256" key="1">
    <source>
        <dbReference type="ARBA" id="ARBA00002901"/>
    </source>
</evidence>
<proteinExistence type="inferred from homology"/>
<keyword evidence="7 9" id="KW-0808">Transferase</keyword>
<dbReference type="InterPro" id="IPR036425">
    <property type="entry name" value="MoaB/Mog-like_dom_sf"/>
</dbReference>
<keyword evidence="4 7" id="KW-0500">Molybdenum</keyword>
<dbReference type="Pfam" id="PF00994">
    <property type="entry name" value="MoCF_biosynth"/>
    <property type="match status" value="1"/>
</dbReference>
<comment type="function">
    <text evidence="1 7">Catalyzes the insertion of molybdate into adenylated molybdopterin with the concomitant release of AMP.</text>
</comment>
<evidence type="ECO:0000259" key="8">
    <source>
        <dbReference type="SMART" id="SM00852"/>
    </source>
</evidence>
<dbReference type="InterPro" id="IPR001453">
    <property type="entry name" value="MoaB/Mog_dom"/>
</dbReference>
<evidence type="ECO:0000256" key="7">
    <source>
        <dbReference type="RuleBase" id="RU365090"/>
    </source>
</evidence>
<evidence type="ECO:0000256" key="4">
    <source>
        <dbReference type="ARBA" id="ARBA00022505"/>
    </source>
</evidence>